<dbReference type="InterPro" id="IPR001763">
    <property type="entry name" value="Rhodanese-like_dom"/>
</dbReference>
<evidence type="ECO:0000313" key="3">
    <source>
        <dbReference type="EMBL" id="AJD90076.1"/>
    </source>
</evidence>
<dbReference type="HOGENOM" id="CLU_1414564_0_0_9"/>
<dbReference type="EMBL" id="CP009416">
    <property type="protein sequence ID" value="AJD90076.1"/>
    <property type="molecule type" value="Genomic_DNA"/>
</dbReference>
<keyword evidence="4" id="KW-1185">Reference proteome</keyword>
<dbReference type="PANTHER" id="PTHR33279:SF6">
    <property type="entry name" value="SULFUR CARRIER PROTEIN YEDF-RELATED"/>
    <property type="match status" value="1"/>
</dbReference>
<dbReference type="SUPFAM" id="SSF52821">
    <property type="entry name" value="Rhodanese/Cell cycle control phosphatase"/>
    <property type="match status" value="1"/>
</dbReference>
<protein>
    <recommendedName>
        <fullName evidence="2">Rhodanese domain-containing protein</fullName>
    </recommendedName>
</protein>
<dbReference type="PANTHER" id="PTHR33279">
    <property type="entry name" value="SULFUR CARRIER PROTEIN YEDF-RELATED"/>
    <property type="match status" value="1"/>
</dbReference>
<comment type="similarity">
    <text evidence="1">Belongs to the sulfur carrier protein TusA family.</text>
</comment>
<dbReference type="CDD" id="cd00158">
    <property type="entry name" value="RHOD"/>
    <property type="match status" value="1"/>
</dbReference>
<dbReference type="CDD" id="cd00291">
    <property type="entry name" value="SirA_YedF_YeeD"/>
    <property type="match status" value="1"/>
</dbReference>
<dbReference type="PROSITE" id="PS50206">
    <property type="entry name" value="RHODANESE_3"/>
    <property type="match status" value="1"/>
</dbReference>
<evidence type="ECO:0000313" key="4">
    <source>
        <dbReference type="Proteomes" id="UP000031449"/>
    </source>
</evidence>
<dbReference type="OrthoDB" id="9796234at2"/>
<sequence>MHADHKLDAKGLACPMPIVRTKKSMANLQEGEVLEITTTDKGSLADMKAWCRSTGNEYLSGSEEGNVQVHYIKRVEKKQYVPKTELKSISNEELEAIIAEKPAVILDVREPEEYAGGHIPGAHSVPLAQVENYIAALPEEETVYVLCKSGKRSQAACDNIRSNGRENLIRVTPGMSEWNGPIATSLAATAGVR</sequence>
<reference evidence="3 4" key="1">
    <citation type="submission" date="2014-08" db="EMBL/GenBank/DDBJ databases">
        <title>Complete genome of a marine bacteria Jeotgalibacillus malaysiensis.</title>
        <authorList>
            <person name="Yaakop A.S."/>
            <person name="Chan K.-G."/>
            <person name="Goh K.M."/>
        </authorList>
    </citation>
    <scope>NUCLEOTIDE SEQUENCE [LARGE SCALE GENOMIC DNA]</scope>
    <source>
        <strain evidence="3 4">D5</strain>
    </source>
</reference>
<dbReference type="SUPFAM" id="SSF64307">
    <property type="entry name" value="SirA-like"/>
    <property type="match status" value="1"/>
</dbReference>
<dbReference type="InterPro" id="IPR036868">
    <property type="entry name" value="TusA-like_sf"/>
</dbReference>
<dbReference type="SMART" id="SM00450">
    <property type="entry name" value="RHOD"/>
    <property type="match status" value="1"/>
</dbReference>
<dbReference type="AlphaFoldDB" id="A0A0B5AJ24"/>
<dbReference type="InterPro" id="IPR036873">
    <property type="entry name" value="Rhodanese-like_dom_sf"/>
</dbReference>
<dbReference type="Pfam" id="PF01206">
    <property type="entry name" value="TusA"/>
    <property type="match status" value="1"/>
</dbReference>
<dbReference type="Pfam" id="PF00581">
    <property type="entry name" value="Rhodanese"/>
    <property type="match status" value="1"/>
</dbReference>
<dbReference type="Gene3D" id="3.30.110.40">
    <property type="entry name" value="TusA-like domain"/>
    <property type="match status" value="1"/>
</dbReference>
<gene>
    <name evidence="3" type="ORF">JMA_07590</name>
</gene>
<dbReference type="STRING" id="1508404.JMA_07590"/>
<dbReference type="Proteomes" id="UP000031449">
    <property type="component" value="Chromosome"/>
</dbReference>
<dbReference type="BioCyc" id="JESP1508404:G14D9-9976-MONOMER"/>
<name>A0A0B5AJ24_9BACL</name>
<organism evidence="3 4">
    <name type="scientific">Jeotgalibacillus malaysiensis</name>
    <dbReference type="NCBI Taxonomy" id="1508404"/>
    <lineage>
        <taxon>Bacteria</taxon>
        <taxon>Bacillati</taxon>
        <taxon>Bacillota</taxon>
        <taxon>Bacilli</taxon>
        <taxon>Bacillales</taxon>
        <taxon>Caryophanaceae</taxon>
        <taxon>Jeotgalibacillus</taxon>
    </lineage>
</organism>
<evidence type="ECO:0000259" key="2">
    <source>
        <dbReference type="PROSITE" id="PS50206"/>
    </source>
</evidence>
<dbReference type="Gene3D" id="3.40.250.10">
    <property type="entry name" value="Rhodanese-like domain"/>
    <property type="match status" value="1"/>
</dbReference>
<feature type="domain" description="Rhodanese" evidence="2">
    <location>
        <begin position="99"/>
        <end position="184"/>
    </location>
</feature>
<proteinExistence type="inferred from homology"/>
<dbReference type="InterPro" id="IPR001455">
    <property type="entry name" value="TusA-like"/>
</dbReference>
<dbReference type="KEGG" id="jeo:JMA_07590"/>
<dbReference type="PROSITE" id="PS01148">
    <property type="entry name" value="UPF0033"/>
    <property type="match status" value="1"/>
</dbReference>
<evidence type="ECO:0000256" key="1">
    <source>
        <dbReference type="ARBA" id="ARBA00008984"/>
    </source>
</evidence>
<accession>A0A0B5AJ24</accession>